<organism evidence="1">
    <name type="scientific">Timema monikensis</name>
    <dbReference type="NCBI Taxonomy" id="170555"/>
    <lineage>
        <taxon>Eukaryota</taxon>
        <taxon>Metazoa</taxon>
        <taxon>Ecdysozoa</taxon>
        <taxon>Arthropoda</taxon>
        <taxon>Hexapoda</taxon>
        <taxon>Insecta</taxon>
        <taxon>Pterygota</taxon>
        <taxon>Neoptera</taxon>
        <taxon>Polyneoptera</taxon>
        <taxon>Phasmatodea</taxon>
        <taxon>Timematodea</taxon>
        <taxon>Timematoidea</taxon>
        <taxon>Timematidae</taxon>
        <taxon>Timema</taxon>
    </lineage>
</organism>
<reference evidence="1" key="1">
    <citation type="submission" date="2020-11" db="EMBL/GenBank/DDBJ databases">
        <authorList>
            <person name="Tran Van P."/>
        </authorList>
    </citation>
    <scope>NUCLEOTIDE SEQUENCE</scope>
</reference>
<dbReference type="EMBL" id="OB792816">
    <property type="protein sequence ID" value="CAD7424634.1"/>
    <property type="molecule type" value="Genomic_DNA"/>
</dbReference>
<name>A0A7R9HJI9_9NEOP</name>
<sequence length="258" mass="28881">MACDYEDDALLLAKTAKLIFKEIARYKGFHFNEGATKVPAEFELAYMKLREQVEKVLRHSAYSVVDLGQLFNPLYKLDTTPTLIDTHYNNQDNLEKILKRLKYFVLSRAVVDLTAITSWSSLFFIADLSTHNSRCHTHKSFVSLILCSVQQLQQASKMEIHKVCSSCFGENPTTLCVVVVKPLVLLGRYVEGHLEGCHVIQSSNVRQSIIPWPRVGTIGLLGVESTIVGTRAVILVVPGHSEPATPPLLLLMRQSKIS</sequence>
<gene>
    <name evidence="1" type="ORF">TMSB3V08_LOCUS1571</name>
</gene>
<proteinExistence type="predicted"/>
<accession>A0A7R9HJI9</accession>
<dbReference type="AlphaFoldDB" id="A0A7R9HJI9"/>
<protein>
    <submittedName>
        <fullName evidence="1">Uncharacterized protein</fullName>
    </submittedName>
</protein>
<evidence type="ECO:0000313" key="1">
    <source>
        <dbReference type="EMBL" id="CAD7424634.1"/>
    </source>
</evidence>